<keyword evidence="2" id="KW-0472">Membrane</keyword>
<dbReference type="InterPro" id="IPR025445">
    <property type="entry name" value="DUF4191"/>
</dbReference>
<evidence type="ECO:0000313" key="4">
    <source>
        <dbReference type="Proteomes" id="UP000251891"/>
    </source>
</evidence>
<dbReference type="EMBL" id="QLYX01000010">
    <property type="protein sequence ID" value="RAY13153.1"/>
    <property type="molecule type" value="Genomic_DNA"/>
</dbReference>
<keyword evidence="2" id="KW-1133">Transmembrane helix</keyword>
<dbReference type="OrthoDB" id="8479889at2"/>
<accession>A0A365H4K3</accession>
<dbReference type="RefSeq" id="WP_111869847.1">
    <property type="nucleotide sequence ID" value="NZ_QLYX01000010.1"/>
</dbReference>
<dbReference type="Proteomes" id="UP000251891">
    <property type="component" value="Unassembled WGS sequence"/>
</dbReference>
<feature type="transmembrane region" description="Helical" evidence="2">
    <location>
        <begin position="60"/>
        <end position="81"/>
    </location>
</feature>
<evidence type="ECO:0000256" key="1">
    <source>
        <dbReference type="SAM" id="MobiDB-lite"/>
    </source>
</evidence>
<evidence type="ECO:0000313" key="3">
    <source>
        <dbReference type="EMBL" id="RAY13153.1"/>
    </source>
</evidence>
<reference evidence="3 4" key="1">
    <citation type="submission" date="2018-06" db="EMBL/GenBank/DDBJ databases">
        <title>Actinomadura craniellae sp. nov. isolated from marine sponge Craniella sp.</title>
        <authorList>
            <person name="Li L."/>
            <person name="Xu Q.H."/>
            <person name="Lin H.W."/>
            <person name="Lu Y.H."/>
        </authorList>
    </citation>
    <scope>NUCLEOTIDE SEQUENCE [LARGE SCALE GENOMIC DNA]</scope>
    <source>
        <strain evidence="3 4">LHW63021</strain>
    </source>
</reference>
<evidence type="ECO:0000256" key="2">
    <source>
        <dbReference type="SAM" id="Phobius"/>
    </source>
</evidence>
<feature type="transmembrane region" description="Helical" evidence="2">
    <location>
        <begin position="33"/>
        <end position="54"/>
    </location>
</feature>
<feature type="region of interest" description="Disordered" evidence="1">
    <location>
        <begin position="209"/>
        <end position="231"/>
    </location>
</feature>
<dbReference type="AlphaFoldDB" id="A0A365H4K3"/>
<keyword evidence="2" id="KW-0812">Transmembrane</keyword>
<protein>
    <submittedName>
        <fullName evidence="3">DUF4191 domain-containing protein</fullName>
    </submittedName>
</protein>
<name>A0A365H4K3_9ACTN</name>
<keyword evidence="4" id="KW-1185">Reference proteome</keyword>
<dbReference type="Pfam" id="PF13829">
    <property type="entry name" value="DUF4191"/>
    <property type="match status" value="1"/>
</dbReference>
<organism evidence="3 4">
    <name type="scientific">Actinomadura craniellae</name>
    <dbReference type="NCBI Taxonomy" id="2231787"/>
    <lineage>
        <taxon>Bacteria</taxon>
        <taxon>Bacillati</taxon>
        <taxon>Actinomycetota</taxon>
        <taxon>Actinomycetes</taxon>
        <taxon>Streptosporangiales</taxon>
        <taxon>Thermomonosporaceae</taxon>
        <taxon>Actinomadura</taxon>
    </lineage>
</organism>
<comment type="caution">
    <text evidence="3">The sequence shown here is derived from an EMBL/GenBank/DDBJ whole genome shotgun (WGS) entry which is preliminary data.</text>
</comment>
<sequence>MANNPAPGSQGNPGRLQQIRMVARVLHQADRKALPIVFGSALAALVLCVVLGLVFGGLWFWIPLGVMMALAVGLIVFGQLAQRTQFKLIAGQPGAGAAVLKQMRGNWTVTEAVGGNRNLDMVHRVVGRPGVILVSEGPSSRVGPLLGAEKKRIARAAQQVPIYDVQVGEEEGQVPVGKLQRHLMKLPRNLTKAQVIELNDRLRALPATMKMPKGPIPKGTRMPKAPKPRPR</sequence>
<proteinExistence type="predicted"/>
<gene>
    <name evidence="3" type="ORF">DPM19_21935</name>
</gene>